<dbReference type="InterPro" id="IPR046960">
    <property type="entry name" value="PPR_At4g14850-like_plant"/>
</dbReference>
<dbReference type="FunFam" id="1.25.40.10:FF:000351">
    <property type="entry name" value="Pentatricopeptide repeat-containing protein"/>
    <property type="match status" value="1"/>
</dbReference>
<accession>A0ABD1FKM4</accession>
<gene>
    <name evidence="4" type="ORF">AAHA92_32395</name>
</gene>
<dbReference type="Pfam" id="PF13041">
    <property type="entry name" value="PPR_2"/>
    <property type="match status" value="2"/>
</dbReference>
<dbReference type="InterPro" id="IPR011990">
    <property type="entry name" value="TPR-like_helical_dom_sf"/>
</dbReference>
<dbReference type="InterPro" id="IPR046849">
    <property type="entry name" value="E2_motif"/>
</dbReference>
<evidence type="ECO:0000256" key="2">
    <source>
        <dbReference type="ARBA" id="ARBA00061659"/>
    </source>
</evidence>
<dbReference type="InterPro" id="IPR002885">
    <property type="entry name" value="PPR_rpt"/>
</dbReference>
<evidence type="ECO:0000313" key="4">
    <source>
        <dbReference type="EMBL" id="KAL1532377.1"/>
    </source>
</evidence>
<organism evidence="4 5">
    <name type="scientific">Salvia divinorum</name>
    <name type="common">Maria pastora</name>
    <name type="synonym">Diviner's sage</name>
    <dbReference type="NCBI Taxonomy" id="28513"/>
    <lineage>
        <taxon>Eukaryota</taxon>
        <taxon>Viridiplantae</taxon>
        <taxon>Streptophyta</taxon>
        <taxon>Embryophyta</taxon>
        <taxon>Tracheophyta</taxon>
        <taxon>Spermatophyta</taxon>
        <taxon>Magnoliopsida</taxon>
        <taxon>eudicotyledons</taxon>
        <taxon>Gunneridae</taxon>
        <taxon>Pentapetalae</taxon>
        <taxon>asterids</taxon>
        <taxon>lamiids</taxon>
        <taxon>Lamiales</taxon>
        <taxon>Lamiaceae</taxon>
        <taxon>Nepetoideae</taxon>
        <taxon>Mentheae</taxon>
        <taxon>Salviinae</taxon>
        <taxon>Salvia</taxon>
        <taxon>Salvia subgen. Calosphace</taxon>
    </lineage>
</organism>
<dbReference type="AlphaFoldDB" id="A0ABD1FKM4"/>
<keyword evidence="1" id="KW-0677">Repeat</keyword>
<proteinExistence type="inferred from homology"/>
<dbReference type="Pfam" id="PF20431">
    <property type="entry name" value="E_motif"/>
    <property type="match status" value="1"/>
</dbReference>
<dbReference type="FunFam" id="1.25.40.10:FF:000205">
    <property type="entry name" value="Pentatricopeptide repeat-containing protein, mitochondrial"/>
    <property type="match status" value="1"/>
</dbReference>
<feature type="repeat" description="PPR" evidence="3">
    <location>
        <begin position="267"/>
        <end position="301"/>
    </location>
</feature>
<dbReference type="FunFam" id="1.25.40.10:FF:000158">
    <property type="entry name" value="pentatricopeptide repeat-containing protein At2g33680"/>
    <property type="match status" value="1"/>
</dbReference>
<feature type="repeat" description="PPR" evidence="3">
    <location>
        <begin position="64"/>
        <end position="98"/>
    </location>
</feature>
<evidence type="ECO:0000256" key="3">
    <source>
        <dbReference type="PROSITE-ProRule" id="PRU00708"/>
    </source>
</evidence>
<dbReference type="NCBIfam" id="TIGR00756">
    <property type="entry name" value="PPR"/>
    <property type="match status" value="3"/>
</dbReference>
<dbReference type="PANTHER" id="PTHR47926">
    <property type="entry name" value="PENTATRICOPEPTIDE REPEAT-CONTAINING PROTEIN"/>
    <property type="match status" value="1"/>
</dbReference>
<dbReference type="PROSITE" id="PS51375">
    <property type="entry name" value="PPR"/>
    <property type="match status" value="5"/>
</dbReference>
<dbReference type="Proteomes" id="UP001567538">
    <property type="component" value="Unassembled WGS sequence"/>
</dbReference>
<dbReference type="FunFam" id="1.25.40.10:FF:000285">
    <property type="entry name" value="Pentatricopeptide repeat-containing protein, chloroplastic"/>
    <property type="match status" value="1"/>
</dbReference>
<dbReference type="InterPro" id="IPR046848">
    <property type="entry name" value="E_motif"/>
</dbReference>
<evidence type="ECO:0000313" key="5">
    <source>
        <dbReference type="Proteomes" id="UP001567538"/>
    </source>
</evidence>
<feature type="repeat" description="PPR" evidence="3">
    <location>
        <begin position="165"/>
        <end position="199"/>
    </location>
</feature>
<protein>
    <submittedName>
        <fullName evidence="4">Pentatricopeptide repeat-containing protein</fullName>
    </submittedName>
</protein>
<dbReference type="EMBL" id="JBEAFC010000014">
    <property type="protein sequence ID" value="KAL1532377.1"/>
    <property type="molecule type" value="Genomic_DNA"/>
</dbReference>
<dbReference type="PANTHER" id="PTHR47926:SF372">
    <property type="entry name" value="PENTATRICOPEPTIDE REPEAT-CONTAINING PROTEIN"/>
    <property type="match status" value="1"/>
</dbReference>
<dbReference type="Pfam" id="PF13812">
    <property type="entry name" value="PPR_3"/>
    <property type="match status" value="1"/>
</dbReference>
<feature type="repeat" description="PPR" evidence="3">
    <location>
        <begin position="370"/>
        <end position="404"/>
    </location>
</feature>
<comment type="similarity">
    <text evidence="2">Belongs to the PPR family. PCMP-E subfamily.</text>
</comment>
<sequence length="722" mass="80896">MRALQLLRETAPLNLSSIAAAHCDAIKSSLITDTYISNKLISRYQKCKELNASLKVFDEMPQRDTASWNTVISGYVNSGSFSNAWEFLKTMKGLGFPFDGYTFGSMLKGIVASGGLMYGRQVHADIVKMGFDDNVYAVSALLHMYAMCSGVEDANKVFKHMKERNTVSWNTLIGGFSEVGNLRRCLELFRCMEIESVGVDDATLAPILTLLCDAEFYELTRQIHGSIMKRGLEQEITVLNATITAYAECGSIEDAKKVFDAAIENRDLVTWNSMLAAYLNHGLEECGFGVFLNMMRGRLKVDAYTCSTVISACSGDAKWSLGKSMHCLVVKRGLEQTTQVSNALISMYLKSDGQNMEDALRVFEHVDVKDHVSWNTILTGLSQNGSSENAIRLFQQMHLIYLKIDQYAFAAVLRSCSDLATLNLGRQVHVLVLKSGLEENEYVASALIFMYSKCGIIEDARQSFEASQKGSSVTWNSAIFAYAQHGQGKVALDLFYLMTQRHVKLDHITFVAALTACSHIGLVDEGLNLLKYMETEYGVPARMENYACAVDLLGRAGRLVEAKELIDDMPFEPNVMVWKTFLGACRACSDIELATQVADNLLELDPGDHCTYVLLSDMYGHLKKWDEKAAMKRLMRDKSIKKVPGWSWIELHHDVHSFNADDHSHPRSLEIYDALEELTNEMRHSDDALVIDIHPDDLDLANGNWMMGPMVVFKLCRYKMKR</sequence>
<dbReference type="Pfam" id="PF20430">
    <property type="entry name" value="Eplus_motif"/>
    <property type="match status" value="1"/>
</dbReference>
<dbReference type="GO" id="GO:0005739">
    <property type="term" value="C:mitochondrion"/>
    <property type="evidence" value="ECO:0007669"/>
    <property type="project" value="UniProtKB-ARBA"/>
</dbReference>
<keyword evidence="5" id="KW-1185">Reference proteome</keyword>
<dbReference type="Pfam" id="PF01535">
    <property type="entry name" value="PPR"/>
    <property type="match status" value="5"/>
</dbReference>
<dbReference type="Gene3D" id="1.25.40.10">
    <property type="entry name" value="Tetratricopeptide repeat domain"/>
    <property type="match status" value="5"/>
</dbReference>
<comment type="caution">
    <text evidence="4">The sequence shown here is derived from an EMBL/GenBank/DDBJ whole genome shotgun (WGS) entry which is preliminary data.</text>
</comment>
<evidence type="ECO:0000256" key="1">
    <source>
        <dbReference type="ARBA" id="ARBA00022737"/>
    </source>
</evidence>
<dbReference type="GO" id="GO:0099402">
    <property type="term" value="P:plant organ development"/>
    <property type="evidence" value="ECO:0007669"/>
    <property type="project" value="UniProtKB-ARBA"/>
</dbReference>
<reference evidence="4 5" key="1">
    <citation type="submission" date="2024-06" db="EMBL/GenBank/DDBJ databases">
        <title>A chromosome level genome sequence of Diviner's sage (Salvia divinorum).</title>
        <authorList>
            <person name="Ford S.A."/>
            <person name="Ro D.-K."/>
            <person name="Ness R.W."/>
            <person name="Phillips M.A."/>
        </authorList>
    </citation>
    <scope>NUCLEOTIDE SEQUENCE [LARGE SCALE GENOMIC DNA]</scope>
    <source>
        <strain evidence="4">SAF-2024a</strain>
        <tissue evidence="4">Leaf</tissue>
    </source>
</reference>
<feature type="repeat" description="PPR" evidence="3">
    <location>
        <begin position="471"/>
        <end position="505"/>
    </location>
</feature>
<name>A0ABD1FKM4_SALDI</name>